<organism evidence="1 2">
    <name type="scientific">Glycine soja</name>
    <name type="common">Wild soybean</name>
    <dbReference type="NCBI Taxonomy" id="3848"/>
    <lineage>
        <taxon>Eukaryota</taxon>
        <taxon>Viridiplantae</taxon>
        <taxon>Streptophyta</taxon>
        <taxon>Embryophyta</taxon>
        <taxon>Tracheophyta</taxon>
        <taxon>Spermatophyta</taxon>
        <taxon>Magnoliopsida</taxon>
        <taxon>eudicotyledons</taxon>
        <taxon>Gunneridae</taxon>
        <taxon>Pentapetalae</taxon>
        <taxon>rosids</taxon>
        <taxon>fabids</taxon>
        <taxon>Fabales</taxon>
        <taxon>Fabaceae</taxon>
        <taxon>Papilionoideae</taxon>
        <taxon>50 kb inversion clade</taxon>
        <taxon>NPAAA clade</taxon>
        <taxon>indigoferoid/millettioid clade</taxon>
        <taxon>Phaseoleae</taxon>
        <taxon>Glycine</taxon>
        <taxon>Glycine subgen. Soja</taxon>
    </lineage>
</organism>
<reference evidence="1 2" key="1">
    <citation type="submission" date="2018-09" db="EMBL/GenBank/DDBJ databases">
        <title>A high-quality reference genome of wild soybean provides a powerful tool to mine soybean genomes.</title>
        <authorList>
            <person name="Xie M."/>
            <person name="Chung C.Y.L."/>
            <person name="Li M.-W."/>
            <person name="Wong F.-L."/>
            <person name="Chan T.-F."/>
            <person name="Lam H.-M."/>
        </authorList>
    </citation>
    <scope>NUCLEOTIDE SEQUENCE [LARGE SCALE GENOMIC DNA]</scope>
    <source>
        <strain evidence="2">cv. W05</strain>
        <tissue evidence="1">Hypocotyl of etiolated seedlings</tissue>
    </source>
</reference>
<name>A0A445FI11_GLYSO</name>
<gene>
    <name evidence="1" type="ORF">D0Y65_051800</name>
</gene>
<dbReference type="AlphaFoldDB" id="A0A445FI11"/>
<dbReference type="SMR" id="A0A445FI11"/>
<comment type="caution">
    <text evidence="1">The sequence shown here is derived from an EMBL/GenBank/DDBJ whole genome shotgun (WGS) entry which is preliminary data.</text>
</comment>
<sequence length="94" mass="10511">MDNRVGVTEEGVVVGQKQRVWVTKDKMLQVGEKELEGTFVGAQRKGLRRKSSFDKIIDANFEGAPLFPTDPAKREFGELLISHVDTFTSGIPYI</sequence>
<proteinExistence type="predicted"/>
<dbReference type="EMBL" id="QZWG01000019">
    <property type="protein sequence ID" value="RZB48457.1"/>
    <property type="molecule type" value="Genomic_DNA"/>
</dbReference>
<evidence type="ECO:0000313" key="2">
    <source>
        <dbReference type="Proteomes" id="UP000289340"/>
    </source>
</evidence>
<keyword evidence="2" id="KW-1185">Reference proteome</keyword>
<accession>A0A445FI11</accession>
<protein>
    <submittedName>
        <fullName evidence="1">Uncharacterized protein</fullName>
    </submittedName>
</protein>
<evidence type="ECO:0000313" key="1">
    <source>
        <dbReference type="EMBL" id="RZB48457.1"/>
    </source>
</evidence>
<dbReference type="Proteomes" id="UP000289340">
    <property type="component" value="Chromosome 19"/>
</dbReference>